<keyword evidence="1" id="KW-1133">Transmembrane helix</keyword>
<feature type="domain" description="Protein FecR C-terminal" evidence="3">
    <location>
        <begin position="333"/>
        <end position="401"/>
    </location>
</feature>
<sequence>MANKTHIVGLFIKYLNGTIRPAELTELLLYFEKSQEGDDLTPLIQQELNDTAIDDTSLKDIVDKVETKLFAETMPTDLPAAAGRSKETFRRVWWLSAAAAAIVFMGLSWFFWNQPAGKKAALAALEADIAPGSNRATLTLSNGRTIDLSTDQSGIVMDEEISYADGSLVAGQEPNKKSVVPAASQLTLTTPKGGTYRIRLPDGTDVWLNAASTLKYPSKFDERERVVELTGEAYFDVQHADGLPAGKSGRAWPFRVITNGQEVEVLGTEFNITAYGDEQAVKTTLVNGRIGVSTADKKPPRILAPGQQLTNRNGDIRITTVDVSDYTAWKEGQFVFYGTSFPELVKQIERWYDVSFEITVPVQEVELWGTVSREVMLSQILHVIALNTSLKFTREGRHIMVHH</sequence>
<dbReference type="Pfam" id="PF04773">
    <property type="entry name" value="FecR"/>
    <property type="match status" value="1"/>
</dbReference>
<dbReference type="Gene3D" id="3.55.50.30">
    <property type="match status" value="1"/>
</dbReference>
<organism evidence="4 5">
    <name type="scientific">Parapedobacter indicus</name>
    <dbReference type="NCBI Taxonomy" id="1477437"/>
    <lineage>
        <taxon>Bacteria</taxon>
        <taxon>Pseudomonadati</taxon>
        <taxon>Bacteroidota</taxon>
        <taxon>Sphingobacteriia</taxon>
        <taxon>Sphingobacteriales</taxon>
        <taxon>Sphingobacteriaceae</taxon>
        <taxon>Parapedobacter</taxon>
    </lineage>
</organism>
<accession>A0A1I3CI21</accession>
<dbReference type="Proteomes" id="UP000198670">
    <property type="component" value="Unassembled WGS sequence"/>
</dbReference>
<dbReference type="GO" id="GO:0016989">
    <property type="term" value="F:sigma factor antagonist activity"/>
    <property type="evidence" value="ECO:0007669"/>
    <property type="project" value="TreeGrafter"/>
</dbReference>
<dbReference type="InterPro" id="IPR006860">
    <property type="entry name" value="FecR"/>
</dbReference>
<evidence type="ECO:0000256" key="1">
    <source>
        <dbReference type="SAM" id="Phobius"/>
    </source>
</evidence>
<evidence type="ECO:0000313" key="5">
    <source>
        <dbReference type="Proteomes" id="UP000198670"/>
    </source>
</evidence>
<evidence type="ECO:0000259" key="3">
    <source>
        <dbReference type="Pfam" id="PF16344"/>
    </source>
</evidence>
<dbReference type="PANTHER" id="PTHR30273">
    <property type="entry name" value="PERIPLASMIC SIGNAL SENSOR AND SIGMA FACTOR ACTIVATOR FECR-RELATED"/>
    <property type="match status" value="1"/>
</dbReference>
<dbReference type="RefSeq" id="WP_143072803.1">
    <property type="nucleotide sequence ID" value="NZ_FOQO01000001.1"/>
</dbReference>
<proteinExistence type="predicted"/>
<dbReference type="STRING" id="1477437.SAMN05444682_10145"/>
<dbReference type="InterPro" id="IPR012373">
    <property type="entry name" value="Ferrdict_sens_TM"/>
</dbReference>
<dbReference type="AlphaFoldDB" id="A0A1I3CI21"/>
<reference evidence="4 5" key="1">
    <citation type="submission" date="2016-10" db="EMBL/GenBank/DDBJ databases">
        <authorList>
            <person name="de Groot N.N."/>
        </authorList>
    </citation>
    <scope>NUCLEOTIDE SEQUENCE [LARGE SCALE GENOMIC DNA]</scope>
    <source>
        <strain evidence="4 5">RK1</strain>
    </source>
</reference>
<gene>
    <name evidence="4" type="ORF">SAMN05444682_10145</name>
</gene>
<dbReference type="Pfam" id="PF16344">
    <property type="entry name" value="FecR_C"/>
    <property type="match status" value="1"/>
</dbReference>
<dbReference type="OrthoDB" id="653086at2"/>
<feature type="domain" description="FecR protein" evidence="2">
    <location>
        <begin position="187"/>
        <end position="290"/>
    </location>
</feature>
<evidence type="ECO:0000313" key="4">
    <source>
        <dbReference type="EMBL" id="SFH74108.1"/>
    </source>
</evidence>
<dbReference type="EMBL" id="FOQO01000001">
    <property type="protein sequence ID" value="SFH74108.1"/>
    <property type="molecule type" value="Genomic_DNA"/>
</dbReference>
<feature type="transmembrane region" description="Helical" evidence="1">
    <location>
        <begin position="92"/>
        <end position="112"/>
    </location>
</feature>
<keyword evidence="5" id="KW-1185">Reference proteome</keyword>
<keyword evidence="1" id="KW-0812">Transmembrane</keyword>
<dbReference type="PANTHER" id="PTHR30273:SF2">
    <property type="entry name" value="PROTEIN FECR"/>
    <property type="match status" value="1"/>
</dbReference>
<dbReference type="Gene3D" id="2.60.120.1440">
    <property type="match status" value="1"/>
</dbReference>
<protein>
    <submittedName>
        <fullName evidence="4">FecR family protein</fullName>
    </submittedName>
</protein>
<keyword evidence="1" id="KW-0472">Membrane</keyword>
<evidence type="ECO:0000259" key="2">
    <source>
        <dbReference type="Pfam" id="PF04773"/>
    </source>
</evidence>
<dbReference type="InterPro" id="IPR032508">
    <property type="entry name" value="FecR_C"/>
</dbReference>
<name>A0A1I3CI21_9SPHI</name>